<feature type="binding site" description="axial binding residue" evidence="10">
    <location>
        <position position="471"/>
    </location>
    <ligand>
        <name>heme</name>
        <dbReference type="ChEBI" id="CHEBI:30413"/>
    </ligand>
    <ligandPart>
        <name>Fe</name>
        <dbReference type="ChEBI" id="CHEBI:18248"/>
    </ligandPart>
</feature>
<evidence type="ECO:0000256" key="11">
    <source>
        <dbReference type="RuleBase" id="RU000461"/>
    </source>
</evidence>
<proteinExistence type="inferred from homology"/>
<dbReference type="GO" id="GO:0020037">
    <property type="term" value="F:heme binding"/>
    <property type="evidence" value="ECO:0007669"/>
    <property type="project" value="InterPro"/>
</dbReference>
<dbReference type="PANTHER" id="PTHR47947">
    <property type="entry name" value="CYTOCHROME P450 82C3-RELATED"/>
    <property type="match status" value="1"/>
</dbReference>
<dbReference type="GO" id="GO:0004497">
    <property type="term" value="F:monooxygenase activity"/>
    <property type="evidence" value="ECO:0007669"/>
    <property type="project" value="UniProtKB-KW"/>
</dbReference>
<gene>
    <name evidence="13" type="ORF">H6P81_020133</name>
</gene>
<evidence type="ECO:0000256" key="2">
    <source>
        <dbReference type="ARBA" id="ARBA00004370"/>
    </source>
</evidence>
<dbReference type="GO" id="GO:0016020">
    <property type="term" value="C:membrane"/>
    <property type="evidence" value="ECO:0007669"/>
    <property type="project" value="UniProtKB-SubCell"/>
</dbReference>
<comment type="similarity">
    <text evidence="11">Belongs to the cytochrome P450 family.</text>
</comment>
<dbReference type="InterPro" id="IPR050651">
    <property type="entry name" value="Plant_Cytochrome_P450_Monoox"/>
</dbReference>
<protein>
    <recommendedName>
        <fullName evidence="15">Cytochrome P450</fullName>
    </recommendedName>
</protein>
<evidence type="ECO:0000256" key="7">
    <source>
        <dbReference type="ARBA" id="ARBA00023002"/>
    </source>
</evidence>
<dbReference type="SUPFAM" id="SSF48264">
    <property type="entry name" value="Cytochrome P450"/>
    <property type="match status" value="1"/>
</dbReference>
<evidence type="ECO:0000256" key="4">
    <source>
        <dbReference type="ARBA" id="ARBA00022692"/>
    </source>
</evidence>
<keyword evidence="4 12" id="KW-0812">Transmembrane</keyword>
<accession>A0AAV7DY61</accession>
<dbReference type="InterPro" id="IPR036396">
    <property type="entry name" value="Cyt_P450_sf"/>
</dbReference>
<evidence type="ECO:0000313" key="14">
    <source>
        <dbReference type="Proteomes" id="UP000825729"/>
    </source>
</evidence>
<evidence type="ECO:0000256" key="6">
    <source>
        <dbReference type="ARBA" id="ARBA00022989"/>
    </source>
</evidence>
<keyword evidence="5 10" id="KW-0479">Metal-binding</keyword>
<dbReference type="PANTHER" id="PTHR47947:SF26">
    <property type="entry name" value="CYTOCHROME P450"/>
    <property type="match status" value="1"/>
</dbReference>
<dbReference type="GO" id="GO:0005506">
    <property type="term" value="F:iron ion binding"/>
    <property type="evidence" value="ECO:0007669"/>
    <property type="project" value="InterPro"/>
</dbReference>
<dbReference type="Pfam" id="PF00067">
    <property type="entry name" value="p450"/>
    <property type="match status" value="1"/>
</dbReference>
<keyword evidence="9 12" id="KW-0472">Membrane</keyword>
<evidence type="ECO:0000256" key="10">
    <source>
        <dbReference type="PIRSR" id="PIRSR602401-1"/>
    </source>
</evidence>
<dbReference type="FunFam" id="1.10.630.10:FF:000026">
    <property type="entry name" value="Cytochrome P450 82C4"/>
    <property type="match status" value="1"/>
</dbReference>
<keyword evidence="8 10" id="KW-0408">Iron</keyword>
<dbReference type="InterPro" id="IPR017972">
    <property type="entry name" value="Cyt_P450_CS"/>
</dbReference>
<evidence type="ECO:0000256" key="12">
    <source>
        <dbReference type="SAM" id="Phobius"/>
    </source>
</evidence>
<sequence>MEMETEMLQSQQLLFGGVSLFILFVTIWFIFRTQFKKSRADSSTPPEIPGRWPVIGHLNKLGGTQTPLMRVLGDLADKHGPFITLWIGAHRTVVVSNSELAKECYTTNDKVLATRPKSAAGKYLGYNYKLMAFAEYGLFWRESRKIATIQLLSGRQLELLKDVRATEMQLSVRHLFERWADQGQAGPVKVDMKGWFEDLIFNNVMMAVVNKRFSGTGSEEDEREAKRFHRLLNDLSVLSGSPVLSDAIPSLEWFDFGGSIKAMKKIIKELDSICSKWVEEHRIRRVSAGKNMGPDQDFVDVMLTALEKTQIPDVDTDTFIKATSLTMVLNGSDTTSITLTWALSLLLNNRDALKKVQEELDAYVGKDRNVIEEDIPNLPYLQAIVKETVRLYPAAPVAVPHEAIEDCNVGGYSIPAGTRVLINLWKIQRDPSLWTDPLAFKPERFLTTNADTDVRGQHFELIPFGSGRRMCPAISLALKLTHFSLARLLHAFDLQTPSDVAVDMTETPGLSIPKATPLEVLLVPRLSPELYL</sequence>
<comment type="cofactor">
    <cofactor evidence="1 10">
        <name>heme</name>
        <dbReference type="ChEBI" id="CHEBI:30413"/>
    </cofactor>
</comment>
<keyword evidence="7 11" id="KW-0560">Oxidoreductase</keyword>
<keyword evidence="3 10" id="KW-0349">Heme</keyword>
<dbReference type="Gene3D" id="1.10.630.10">
    <property type="entry name" value="Cytochrome P450"/>
    <property type="match status" value="1"/>
</dbReference>
<organism evidence="13 14">
    <name type="scientific">Aristolochia fimbriata</name>
    <name type="common">White veined hardy Dutchman's pipe vine</name>
    <dbReference type="NCBI Taxonomy" id="158543"/>
    <lineage>
        <taxon>Eukaryota</taxon>
        <taxon>Viridiplantae</taxon>
        <taxon>Streptophyta</taxon>
        <taxon>Embryophyta</taxon>
        <taxon>Tracheophyta</taxon>
        <taxon>Spermatophyta</taxon>
        <taxon>Magnoliopsida</taxon>
        <taxon>Magnoliidae</taxon>
        <taxon>Piperales</taxon>
        <taxon>Aristolochiaceae</taxon>
        <taxon>Aristolochia</taxon>
    </lineage>
</organism>
<evidence type="ECO:0000256" key="3">
    <source>
        <dbReference type="ARBA" id="ARBA00022617"/>
    </source>
</evidence>
<dbReference type="InterPro" id="IPR001128">
    <property type="entry name" value="Cyt_P450"/>
</dbReference>
<evidence type="ECO:0000313" key="13">
    <source>
        <dbReference type="EMBL" id="KAG9439968.1"/>
    </source>
</evidence>
<evidence type="ECO:0000256" key="8">
    <source>
        <dbReference type="ARBA" id="ARBA00023004"/>
    </source>
</evidence>
<evidence type="ECO:0000256" key="9">
    <source>
        <dbReference type="ARBA" id="ARBA00023136"/>
    </source>
</evidence>
<dbReference type="GO" id="GO:0016705">
    <property type="term" value="F:oxidoreductase activity, acting on paired donors, with incorporation or reduction of molecular oxygen"/>
    <property type="evidence" value="ECO:0007669"/>
    <property type="project" value="InterPro"/>
</dbReference>
<dbReference type="CDD" id="cd20654">
    <property type="entry name" value="CYP82"/>
    <property type="match status" value="1"/>
</dbReference>
<evidence type="ECO:0000256" key="5">
    <source>
        <dbReference type="ARBA" id="ARBA00022723"/>
    </source>
</evidence>
<evidence type="ECO:0008006" key="15">
    <source>
        <dbReference type="Google" id="ProtNLM"/>
    </source>
</evidence>
<name>A0AAV7DY61_ARIFI</name>
<dbReference type="AlphaFoldDB" id="A0AAV7DY61"/>
<keyword evidence="11" id="KW-0503">Monooxygenase</keyword>
<dbReference type="PRINTS" id="PR00463">
    <property type="entry name" value="EP450I"/>
</dbReference>
<dbReference type="InterPro" id="IPR002401">
    <property type="entry name" value="Cyt_P450_E_grp-I"/>
</dbReference>
<reference evidence="13 14" key="1">
    <citation type="submission" date="2021-07" db="EMBL/GenBank/DDBJ databases">
        <title>The Aristolochia fimbriata genome: insights into angiosperm evolution, floral development and chemical biosynthesis.</title>
        <authorList>
            <person name="Jiao Y."/>
        </authorList>
    </citation>
    <scope>NUCLEOTIDE SEQUENCE [LARGE SCALE GENOMIC DNA]</scope>
    <source>
        <strain evidence="13">IBCAS-2021</strain>
        <tissue evidence="13">Leaf</tissue>
    </source>
</reference>
<dbReference type="PRINTS" id="PR00385">
    <property type="entry name" value="P450"/>
</dbReference>
<comment type="subcellular location">
    <subcellularLocation>
        <location evidence="2">Membrane</location>
    </subcellularLocation>
</comment>
<dbReference type="PROSITE" id="PS00086">
    <property type="entry name" value="CYTOCHROME_P450"/>
    <property type="match status" value="1"/>
</dbReference>
<keyword evidence="14" id="KW-1185">Reference proteome</keyword>
<dbReference type="EMBL" id="JAINDJ010000008">
    <property type="protein sequence ID" value="KAG9439968.1"/>
    <property type="molecule type" value="Genomic_DNA"/>
</dbReference>
<evidence type="ECO:0000256" key="1">
    <source>
        <dbReference type="ARBA" id="ARBA00001971"/>
    </source>
</evidence>
<comment type="caution">
    <text evidence="13">The sequence shown here is derived from an EMBL/GenBank/DDBJ whole genome shotgun (WGS) entry which is preliminary data.</text>
</comment>
<feature type="transmembrane region" description="Helical" evidence="12">
    <location>
        <begin position="12"/>
        <end position="31"/>
    </location>
</feature>
<keyword evidence="6 12" id="KW-1133">Transmembrane helix</keyword>
<dbReference type="Proteomes" id="UP000825729">
    <property type="component" value="Unassembled WGS sequence"/>
</dbReference>